<dbReference type="Proteomes" id="UP000237749">
    <property type="component" value="Unassembled WGS sequence"/>
</dbReference>
<comment type="similarity">
    <text evidence="1">Belongs to the RutC family.</text>
</comment>
<dbReference type="PROSITE" id="PS01094">
    <property type="entry name" value="UPF0076"/>
    <property type="match status" value="1"/>
</dbReference>
<comment type="caution">
    <text evidence="2">The sequence shown here is derived from an EMBL/GenBank/DDBJ whole genome shotgun (WGS) entry which is preliminary data.</text>
</comment>
<dbReference type="InterPro" id="IPR035959">
    <property type="entry name" value="RutC-like_sf"/>
</dbReference>
<name>A0A2S6HMG1_9FIRM</name>
<dbReference type="InterPro" id="IPR006175">
    <property type="entry name" value="YjgF/YER057c/UK114"/>
</dbReference>
<evidence type="ECO:0000313" key="3">
    <source>
        <dbReference type="Proteomes" id="UP000237749"/>
    </source>
</evidence>
<accession>A0A2S6HMG1</accession>
<dbReference type="FunFam" id="3.30.1330.40:FF:000001">
    <property type="entry name" value="L-PSP family endoribonuclease"/>
    <property type="match status" value="1"/>
</dbReference>
<dbReference type="PANTHER" id="PTHR11803:SF39">
    <property type="entry name" value="2-IMINOBUTANOATE_2-IMINOPROPANOATE DEAMINASE"/>
    <property type="match status" value="1"/>
</dbReference>
<evidence type="ECO:0000313" key="2">
    <source>
        <dbReference type="EMBL" id="PPK78617.1"/>
    </source>
</evidence>
<dbReference type="NCBIfam" id="TIGR00004">
    <property type="entry name" value="Rid family detoxifying hydrolase"/>
    <property type="match status" value="1"/>
</dbReference>
<dbReference type="PANTHER" id="PTHR11803">
    <property type="entry name" value="2-IMINOBUTANOATE/2-IMINOPROPANOATE DEAMINASE RIDA"/>
    <property type="match status" value="1"/>
</dbReference>
<dbReference type="AlphaFoldDB" id="A0A2S6HMG1"/>
<dbReference type="InterPro" id="IPR019897">
    <property type="entry name" value="RidA_CS"/>
</dbReference>
<keyword evidence="3" id="KW-1185">Reference proteome</keyword>
<gene>
    <name evidence="2" type="ORF">BXY41_114122</name>
</gene>
<dbReference type="OrthoDB" id="9803101at2"/>
<dbReference type="GO" id="GO:0019239">
    <property type="term" value="F:deaminase activity"/>
    <property type="evidence" value="ECO:0007669"/>
    <property type="project" value="TreeGrafter"/>
</dbReference>
<protein>
    <submittedName>
        <fullName evidence="2">2-iminobutanoate/2-iminopropanoate deaminase</fullName>
    </submittedName>
</protein>
<sequence>MKKVLATEKAPAAIGPYSQGVCGGDYVFVSGQLPIDPATGVFAGEDIASQTRQSLTNIKSILESGGLSMDQVVKTTVLLKNINDFAAMNEVYATFFEGECPARAAFGVAALPKDALVEIEAIAYCGES</sequence>
<dbReference type="Gene3D" id="3.30.1330.40">
    <property type="entry name" value="RutC-like"/>
    <property type="match status" value="1"/>
</dbReference>
<dbReference type="EMBL" id="PTJA01000014">
    <property type="protein sequence ID" value="PPK78617.1"/>
    <property type="molecule type" value="Genomic_DNA"/>
</dbReference>
<reference evidence="2 3" key="1">
    <citation type="submission" date="2018-02" db="EMBL/GenBank/DDBJ databases">
        <title>Genomic Encyclopedia of Archaeal and Bacterial Type Strains, Phase II (KMG-II): from individual species to whole genera.</title>
        <authorList>
            <person name="Goeker M."/>
        </authorList>
    </citation>
    <scope>NUCLEOTIDE SEQUENCE [LARGE SCALE GENOMIC DNA]</scope>
    <source>
        <strain evidence="2 3">DSM 3808</strain>
    </source>
</reference>
<dbReference type="GO" id="GO:0005829">
    <property type="term" value="C:cytosol"/>
    <property type="evidence" value="ECO:0007669"/>
    <property type="project" value="TreeGrafter"/>
</dbReference>
<dbReference type="RefSeq" id="WP_104439013.1">
    <property type="nucleotide sequence ID" value="NZ_PTJA01000014.1"/>
</dbReference>
<dbReference type="Pfam" id="PF01042">
    <property type="entry name" value="Ribonuc_L-PSP"/>
    <property type="match status" value="1"/>
</dbReference>
<proteinExistence type="inferred from homology"/>
<organism evidence="2 3">
    <name type="scientific">Lacrimispora xylanisolvens</name>
    <dbReference type="NCBI Taxonomy" id="384636"/>
    <lineage>
        <taxon>Bacteria</taxon>
        <taxon>Bacillati</taxon>
        <taxon>Bacillota</taxon>
        <taxon>Clostridia</taxon>
        <taxon>Lachnospirales</taxon>
        <taxon>Lachnospiraceae</taxon>
        <taxon>Lacrimispora</taxon>
    </lineage>
</organism>
<dbReference type="CDD" id="cd00448">
    <property type="entry name" value="YjgF_YER057c_UK114_family"/>
    <property type="match status" value="1"/>
</dbReference>
<dbReference type="InterPro" id="IPR006056">
    <property type="entry name" value="RidA"/>
</dbReference>
<dbReference type="SUPFAM" id="SSF55298">
    <property type="entry name" value="YjgF-like"/>
    <property type="match status" value="1"/>
</dbReference>
<evidence type="ECO:0000256" key="1">
    <source>
        <dbReference type="ARBA" id="ARBA00010552"/>
    </source>
</evidence>